<dbReference type="GO" id="GO:0003743">
    <property type="term" value="F:translation initiation factor activity"/>
    <property type="evidence" value="ECO:0007669"/>
    <property type="project" value="UniProtKB-UniRule"/>
</dbReference>
<comment type="subcellular location">
    <subcellularLocation>
        <location evidence="4">Cytoplasm</location>
    </subcellularLocation>
</comment>
<keyword evidence="1 4" id="KW-0963">Cytoplasm</keyword>
<name>A0AAX4PJH1_9CHLO</name>
<evidence type="ECO:0000256" key="1">
    <source>
        <dbReference type="ARBA" id="ARBA00022490"/>
    </source>
</evidence>
<evidence type="ECO:0000256" key="2">
    <source>
        <dbReference type="ARBA" id="ARBA00022540"/>
    </source>
</evidence>
<dbReference type="Proteomes" id="UP001472866">
    <property type="component" value="Chromosome 14"/>
</dbReference>
<protein>
    <recommendedName>
        <fullName evidence="4">Eukaryotic translation initiation factor 3 subunit L</fullName>
        <shortName evidence="4">eIF3l</shortName>
    </recommendedName>
</protein>
<accession>A0AAX4PJH1</accession>
<dbReference type="Pfam" id="PF10255">
    <property type="entry name" value="Paf67"/>
    <property type="match status" value="1"/>
</dbReference>
<dbReference type="InterPro" id="IPR019382">
    <property type="entry name" value="eIF3l"/>
</dbReference>
<dbReference type="GO" id="GO:0001732">
    <property type="term" value="P:formation of cytoplasmic translation initiation complex"/>
    <property type="evidence" value="ECO:0007669"/>
    <property type="project" value="UniProtKB-UniRule"/>
</dbReference>
<keyword evidence="2 4" id="KW-0396">Initiation factor</keyword>
<dbReference type="AlphaFoldDB" id="A0AAX4PJH1"/>
<gene>
    <name evidence="5" type="ORF">HKI87_14g75690</name>
</gene>
<evidence type="ECO:0000313" key="6">
    <source>
        <dbReference type="Proteomes" id="UP001472866"/>
    </source>
</evidence>
<comment type="function">
    <text evidence="4">Component of the eukaryotic translation initiation factor 3 (eIF-3) complex, which is involved in protein synthesis of a specialized repertoire of mRNAs and, together with other initiation factors, stimulates binding of mRNA and methionyl-tRNAi to the 40S ribosome. The eIF-3 complex specifically targets and initiates translation of a subset of mRNAs involved in cell proliferation.</text>
</comment>
<dbReference type="PANTHER" id="PTHR13242:SF0">
    <property type="entry name" value="EUKARYOTIC TRANSLATION INITIATION FACTOR 3 SUBUNIT L"/>
    <property type="match status" value="1"/>
</dbReference>
<reference evidence="5 6" key="1">
    <citation type="submission" date="2024-03" db="EMBL/GenBank/DDBJ databases">
        <title>Complete genome sequence of the green alga Chloropicon roscoffensis RCC1871.</title>
        <authorList>
            <person name="Lemieux C."/>
            <person name="Pombert J.-F."/>
            <person name="Otis C."/>
            <person name="Turmel M."/>
        </authorList>
    </citation>
    <scope>NUCLEOTIDE SEQUENCE [LARGE SCALE GENOMIC DNA]</scope>
    <source>
        <strain evidence="5 6">RCC1871</strain>
    </source>
</reference>
<comment type="subunit">
    <text evidence="4">Component of the eukaryotic translation initiation factor 3 (eIF-3) complex.</text>
</comment>
<evidence type="ECO:0000256" key="4">
    <source>
        <dbReference type="HAMAP-Rule" id="MF_03011"/>
    </source>
</evidence>
<dbReference type="HAMAP" id="MF_03011">
    <property type="entry name" value="eIF3l"/>
    <property type="match status" value="1"/>
</dbReference>
<dbReference type="GO" id="GO:0016282">
    <property type="term" value="C:eukaryotic 43S preinitiation complex"/>
    <property type="evidence" value="ECO:0007669"/>
    <property type="project" value="UniProtKB-UniRule"/>
</dbReference>
<organism evidence="5 6">
    <name type="scientific">Chloropicon roscoffensis</name>
    <dbReference type="NCBI Taxonomy" id="1461544"/>
    <lineage>
        <taxon>Eukaryota</taxon>
        <taxon>Viridiplantae</taxon>
        <taxon>Chlorophyta</taxon>
        <taxon>Chloropicophyceae</taxon>
        <taxon>Chloropicales</taxon>
        <taxon>Chloropicaceae</taxon>
        <taxon>Chloropicon</taxon>
    </lineage>
</organism>
<dbReference type="PANTHER" id="PTHR13242">
    <property type="entry name" value="EUKARYOTIC TRANSLATION INITIATION FACTOR 3"/>
    <property type="match status" value="1"/>
</dbReference>
<keyword evidence="6" id="KW-1185">Reference proteome</keyword>
<dbReference type="GO" id="GO:0033290">
    <property type="term" value="C:eukaryotic 48S preinitiation complex"/>
    <property type="evidence" value="ECO:0007669"/>
    <property type="project" value="UniProtKB-UniRule"/>
</dbReference>
<comment type="similarity">
    <text evidence="4">Belongs to the eIF-3 subunit L family.</text>
</comment>
<dbReference type="GO" id="GO:0005852">
    <property type="term" value="C:eukaryotic translation initiation factor 3 complex"/>
    <property type="evidence" value="ECO:0007669"/>
    <property type="project" value="UniProtKB-UniRule"/>
</dbReference>
<sequence length="509" mass="58578">MSSMEHGGAGEAVPDLVKQFVVYFYRHIRERNIYEIYSMFDSSFQKLSDRYFKNQSWPTAESITEFVDNDHVFCLLYKEMYFRHMYAKLQPTLDQRIQSWETYCQLFGIILNRNVNMQLPNGWLWQMIDEFIYQFQSFCQYKAKLFQRTAGEIEQLKQCGEVWSPLAVLNYLQTFVDKSGIVAELQRDGGKSLAETEGYVESGKGGGSNVLKVLGYFARIGLLRVHCILGDYHGGLQAMEPLDLHNKQGLYTKVTLCHISTSYYTGFCYLMMRRYLDAIRVFNSGLSFIARIKQYHSRSSGYDQILQKMEQMYALLALAVALCPAGTKSLEENVHTSLREKHAEKIQRMTRSELSVFDELFTYACPKFITPSLPDYSNSGANTSSEAYKLQLKMFLTEISQQDQLPVLKQYLKLYTSISVSKLADLMGSEPEQLLTLLMRLKHKTSSSADTDFIVDVDASTGEETVQIGDIKMQKNYVEYYSNHILKLRAICQELTQPPRQQQSAQGGW</sequence>
<evidence type="ECO:0000256" key="3">
    <source>
        <dbReference type="ARBA" id="ARBA00022917"/>
    </source>
</evidence>
<proteinExistence type="inferred from homology"/>
<keyword evidence="3 4" id="KW-0648">Protein biosynthesis</keyword>
<evidence type="ECO:0000313" key="5">
    <source>
        <dbReference type="EMBL" id="WZN66006.1"/>
    </source>
</evidence>
<dbReference type="EMBL" id="CP151514">
    <property type="protein sequence ID" value="WZN66006.1"/>
    <property type="molecule type" value="Genomic_DNA"/>
</dbReference>